<evidence type="ECO:0000313" key="4">
    <source>
        <dbReference type="EMBL" id="GAJ23681.1"/>
    </source>
</evidence>
<dbReference type="GO" id="GO:0016757">
    <property type="term" value="F:glycosyltransferase activity"/>
    <property type="evidence" value="ECO:0007669"/>
    <property type="project" value="UniProtKB-KW"/>
</dbReference>
<dbReference type="AlphaFoldDB" id="X1VXG5"/>
<organism evidence="4">
    <name type="scientific">marine sediment metagenome</name>
    <dbReference type="NCBI Taxonomy" id="412755"/>
    <lineage>
        <taxon>unclassified sequences</taxon>
        <taxon>metagenomes</taxon>
        <taxon>ecological metagenomes</taxon>
    </lineage>
</organism>
<gene>
    <name evidence="4" type="ORF">S12H4_61936</name>
</gene>
<sequence length="100" mass="10975">GKVSRETLLNEYRTAKLFICPSIWPDPCPTVILEAMAFKLPVIASDVGGIPELVKHGFNGFLFPAGDDKALSEYVLTLLSDDDLCRRSGENCHSAVKSYD</sequence>
<feature type="domain" description="Glycosyl transferase family 1" evidence="3">
    <location>
        <begin position="1"/>
        <end position="91"/>
    </location>
</feature>
<feature type="non-terminal residue" evidence="4">
    <location>
        <position position="1"/>
    </location>
</feature>
<dbReference type="PANTHER" id="PTHR12526">
    <property type="entry name" value="GLYCOSYLTRANSFERASE"/>
    <property type="match status" value="1"/>
</dbReference>
<protein>
    <recommendedName>
        <fullName evidence="3">Glycosyl transferase family 1 domain-containing protein</fullName>
    </recommendedName>
</protein>
<dbReference type="CDD" id="cd03801">
    <property type="entry name" value="GT4_PimA-like"/>
    <property type="match status" value="1"/>
</dbReference>
<dbReference type="Gene3D" id="3.40.50.2000">
    <property type="entry name" value="Glycogen Phosphorylase B"/>
    <property type="match status" value="1"/>
</dbReference>
<comment type="caution">
    <text evidence="4">The sequence shown here is derived from an EMBL/GenBank/DDBJ whole genome shotgun (WGS) entry which is preliminary data.</text>
</comment>
<dbReference type="EMBL" id="BARW01041306">
    <property type="protein sequence ID" value="GAJ23681.1"/>
    <property type="molecule type" value="Genomic_DNA"/>
</dbReference>
<accession>X1VXG5</accession>
<dbReference type="InterPro" id="IPR001296">
    <property type="entry name" value="Glyco_trans_1"/>
</dbReference>
<keyword evidence="1" id="KW-0328">Glycosyltransferase</keyword>
<reference evidence="4" key="1">
    <citation type="journal article" date="2014" name="Front. Microbiol.">
        <title>High frequency of phylogenetically diverse reductive dehalogenase-homologous genes in deep subseafloor sedimentary metagenomes.</title>
        <authorList>
            <person name="Kawai M."/>
            <person name="Futagami T."/>
            <person name="Toyoda A."/>
            <person name="Takaki Y."/>
            <person name="Nishi S."/>
            <person name="Hori S."/>
            <person name="Arai W."/>
            <person name="Tsubouchi T."/>
            <person name="Morono Y."/>
            <person name="Uchiyama I."/>
            <person name="Ito T."/>
            <person name="Fujiyama A."/>
            <person name="Inagaki F."/>
            <person name="Takami H."/>
        </authorList>
    </citation>
    <scope>NUCLEOTIDE SEQUENCE</scope>
    <source>
        <strain evidence="4">Expedition CK06-06</strain>
    </source>
</reference>
<dbReference type="SUPFAM" id="SSF53756">
    <property type="entry name" value="UDP-Glycosyltransferase/glycogen phosphorylase"/>
    <property type="match status" value="1"/>
</dbReference>
<proteinExistence type="predicted"/>
<evidence type="ECO:0000256" key="1">
    <source>
        <dbReference type="ARBA" id="ARBA00022676"/>
    </source>
</evidence>
<evidence type="ECO:0000259" key="3">
    <source>
        <dbReference type="Pfam" id="PF00534"/>
    </source>
</evidence>
<dbReference type="Pfam" id="PF00534">
    <property type="entry name" value="Glycos_transf_1"/>
    <property type="match status" value="1"/>
</dbReference>
<dbReference type="PANTHER" id="PTHR12526:SF510">
    <property type="entry name" value="D-INOSITOL 3-PHOSPHATE GLYCOSYLTRANSFERASE"/>
    <property type="match status" value="1"/>
</dbReference>
<evidence type="ECO:0000256" key="2">
    <source>
        <dbReference type="ARBA" id="ARBA00022679"/>
    </source>
</evidence>
<keyword evidence="2" id="KW-0808">Transferase</keyword>
<name>X1VXG5_9ZZZZ</name>
<feature type="non-terminal residue" evidence="4">
    <location>
        <position position="100"/>
    </location>
</feature>